<sequence length="70" mass="7543">MSHLYIHLDIQKGQYACSTNHLRCFLLGTTLQWVNLAGLFARDTSFQDSAPVPSPTLAAAPALATTPDPS</sequence>
<dbReference type="AlphaFoldDB" id="A0AAE1UX65"/>
<dbReference type="Proteomes" id="UP001291623">
    <property type="component" value="Unassembled WGS sequence"/>
</dbReference>
<protein>
    <submittedName>
        <fullName evidence="1">Uncharacterized protein</fullName>
    </submittedName>
</protein>
<gene>
    <name evidence="1" type="ORF">RND71_034617</name>
</gene>
<comment type="caution">
    <text evidence="1">The sequence shown here is derived from an EMBL/GenBank/DDBJ whole genome shotgun (WGS) entry which is preliminary data.</text>
</comment>
<organism evidence="1 2">
    <name type="scientific">Anisodus tanguticus</name>
    <dbReference type="NCBI Taxonomy" id="243964"/>
    <lineage>
        <taxon>Eukaryota</taxon>
        <taxon>Viridiplantae</taxon>
        <taxon>Streptophyta</taxon>
        <taxon>Embryophyta</taxon>
        <taxon>Tracheophyta</taxon>
        <taxon>Spermatophyta</taxon>
        <taxon>Magnoliopsida</taxon>
        <taxon>eudicotyledons</taxon>
        <taxon>Gunneridae</taxon>
        <taxon>Pentapetalae</taxon>
        <taxon>asterids</taxon>
        <taxon>lamiids</taxon>
        <taxon>Solanales</taxon>
        <taxon>Solanaceae</taxon>
        <taxon>Solanoideae</taxon>
        <taxon>Hyoscyameae</taxon>
        <taxon>Anisodus</taxon>
    </lineage>
</organism>
<accession>A0AAE1UX65</accession>
<evidence type="ECO:0000313" key="2">
    <source>
        <dbReference type="Proteomes" id="UP001291623"/>
    </source>
</evidence>
<dbReference type="EMBL" id="JAVYJV010000018">
    <property type="protein sequence ID" value="KAK4348278.1"/>
    <property type="molecule type" value="Genomic_DNA"/>
</dbReference>
<evidence type="ECO:0000313" key="1">
    <source>
        <dbReference type="EMBL" id="KAK4348278.1"/>
    </source>
</evidence>
<reference evidence="1" key="1">
    <citation type="submission" date="2023-12" db="EMBL/GenBank/DDBJ databases">
        <title>Genome assembly of Anisodus tanguticus.</title>
        <authorList>
            <person name="Wang Y.-J."/>
        </authorList>
    </citation>
    <scope>NUCLEOTIDE SEQUENCE</scope>
    <source>
        <strain evidence="1">KB-2021</strain>
        <tissue evidence="1">Leaf</tissue>
    </source>
</reference>
<proteinExistence type="predicted"/>
<name>A0AAE1UX65_9SOLA</name>
<keyword evidence="2" id="KW-1185">Reference proteome</keyword>